<sequence>MTTPKSGRSRAFIRRSLAVLSAAALSIGAAAMTVTPASAATVTVLNDSFDTASSTGVPAAPTGGSYSIVPAAAAGLVSVSGGALTITGLQSERAAGVVATSTSATDAVVSGAFVAPSLSGTSATWYGGLEARRQADGSTYRGKIRYGADGRIGLGFSRTAGSTETLLSSTTTVSSLSAGTTFSVDFRVTGSNPVTLQARLWAAGQSKPDWQTQVVDSSASRLSGAGAVGAWNYLSNASAPTTVRMNSLSAVDESGTTTVSSGSTTGSTTTTTGGKPNASTTGVRSGTSLSRYTGPLNITTPGTVIENKAIYGDLRIQARDVVIRNSYLHCGTGHPSSNTGCVDANHWNVYNLLVENNTIIPDSPSYFRDGIVGHEFTARGNHISRTNDGIGIFNRPGGAWQANVRVTGNYIHDLTHWNYDPAHANGTHNDGIEIQGGQNIYIAGNNIVGSVVAGDGLGQYGLHGGAALLVTQNVTQVNNLVIEKNWFDDAQNSVNIQPGKFSTVTLTLQYNWFGRNQYDFGRGSKYAIRIVSQSRSTVYGLLTNRWEDTNGLMTVGRDTGIRYDS</sequence>
<reference evidence="3 4" key="1">
    <citation type="submission" date="2019-05" db="EMBL/GenBank/DDBJ databases">
        <title>Nakamurella sp. N5BH11, whole genome shotgun sequence.</title>
        <authorList>
            <person name="Tuo L."/>
        </authorList>
    </citation>
    <scope>NUCLEOTIDE SEQUENCE [LARGE SCALE GENOMIC DNA]</scope>
    <source>
        <strain evidence="3 4">N5BH11</strain>
    </source>
</reference>
<evidence type="ECO:0000313" key="3">
    <source>
        <dbReference type="EMBL" id="TKV61704.1"/>
    </source>
</evidence>
<dbReference type="OrthoDB" id="505641at2"/>
<feature type="compositionally biased region" description="Low complexity" evidence="1">
    <location>
        <begin position="254"/>
        <end position="274"/>
    </location>
</feature>
<feature type="signal peptide" evidence="2">
    <location>
        <begin position="1"/>
        <end position="39"/>
    </location>
</feature>
<dbReference type="RefSeq" id="WP_137449009.1">
    <property type="nucleotide sequence ID" value="NZ_SZZH01000001.1"/>
</dbReference>
<dbReference type="InterPro" id="IPR011050">
    <property type="entry name" value="Pectin_lyase_fold/virulence"/>
</dbReference>
<gene>
    <name evidence="3" type="ORF">FDO65_09180</name>
</gene>
<evidence type="ECO:0000313" key="4">
    <source>
        <dbReference type="Proteomes" id="UP000306985"/>
    </source>
</evidence>
<dbReference type="InterPro" id="IPR006626">
    <property type="entry name" value="PbH1"/>
</dbReference>
<evidence type="ECO:0008006" key="5">
    <source>
        <dbReference type="Google" id="ProtNLM"/>
    </source>
</evidence>
<organism evidence="3 4">
    <name type="scientific">Nakamurella flava</name>
    <dbReference type="NCBI Taxonomy" id="2576308"/>
    <lineage>
        <taxon>Bacteria</taxon>
        <taxon>Bacillati</taxon>
        <taxon>Actinomycetota</taxon>
        <taxon>Actinomycetes</taxon>
        <taxon>Nakamurellales</taxon>
        <taxon>Nakamurellaceae</taxon>
        <taxon>Nakamurella</taxon>
    </lineage>
</organism>
<dbReference type="SMART" id="SM00710">
    <property type="entry name" value="PbH1"/>
    <property type="match status" value="5"/>
</dbReference>
<protein>
    <recommendedName>
        <fullName evidence="5">Right-handed parallel beta-helix repeat-containing protein</fullName>
    </recommendedName>
</protein>
<evidence type="ECO:0000256" key="2">
    <source>
        <dbReference type="SAM" id="SignalP"/>
    </source>
</evidence>
<feature type="chain" id="PRO_5020249815" description="Right-handed parallel beta-helix repeat-containing protein" evidence="2">
    <location>
        <begin position="40"/>
        <end position="565"/>
    </location>
</feature>
<dbReference type="SUPFAM" id="SSF51126">
    <property type="entry name" value="Pectin lyase-like"/>
    <property type="match status" value="1"/>
</dbReference>
<dbReference type="Proteomes" id="UP000306985">
    <property type="component" value="Unassembled WGS sequence"/>
</dbReference>
<dbReference type="AlphaFoldDB" id="A0A4U6QM71"/>
<feature type="region of interest" description="Disordered" evidence="1">
    <location>
        <begin position="252"/>
        <end position="293"/>
    </location>
</feature>
<name>A0A4U6QM71_9ACTN</name>
<comment type="caution">
    <text evidence="3">The sequence shown here is derived from an EMBL/GenBank/DDBJ whole genome shotgun (WGS) entry which is preliminary data.</text>
</comment>
<keyword evidence="2" id="KW-0732">Signal</keyword>
<keyword evidence="4" id="KW-1185">Reference proteome</keyword>
<evidence type="ECO:0000256" key="1">
    <source>
        <dbReference type="SAM" id="MobiDB-lite"/>
    </source>
</evidence>
<dbReference type="EMBL" id="SZZH01000001">
    <property type="protein sequence ID" value="TKV61704.1"/>
    <property type="molecule type" value="Genomic_DNA"/>
</dbReference>
<proteinExistence type="predicted"/>
<feature type="compositionally biased region" description="Polar residues" evidence="1">
    <location>
        <begin position="277"/>
        <end position="293"/>
    </location>
</feature>
<accession>A0A4U6QM71</accession>